<dbReference type="Proteomes" id="UP000694871">
    <property type="component" value="Unplaced"/>
</dbReference>
<feature type="chain" id="PRO_5045079687" evidence="4">
    <location>
        <begin position="17"/>
        <end position="118"/>
    </location>
</feature>
<dbReference type="InterPro" id="IPR050143">
    <property type="entry name" value="TRIM/RBCC"/>
</dbReference>
<name>A0ABM1KLJ3_GEKJA</name>
<feature type="signal peptide" evidence="4">
    <location>
        <begin position="1"/>
        <end position="16"/>
    </location>
</feature>
<dbReference type="PROSITE" id="PS50119">
    <property type="entry name" value="ZF_BBOX"/>
    <property type="match status" value="1"/>
</dbReference>
<dbReference type="Gene3D" id="3.30.160.60">
    <property type="entry name" value="Classic Zinc Finger"/>
    <property type="match status" value="1"/>
</dbReference>
<evidence type="ECO:0000256" key="3">
    <source>
        <dbReference type="PROSITE-ProRule" id="PRU00024"/>
    </source>
</evidence>
<dbReference type="GeneID" id="107117063"/>
<protein>
    <submittedName>
        <fullName evidence="7">E3 ubiquitin-protein ligase TRIM17-like</fullName>
    </submittedName>
</protein>
<reference evidence="7" key="1">
    <citation type="submission" date="2025-08" db="UniProtKB">
        <authorList>
            <consortium name="RefSeq"/>
        </authorList>
    </citation>
    <scope>IDENTIFICATION</scope>
</reference>
<proteinExistence type="predicted"/>
<keyword evidence="4" id="KW-0732">Signal</keyword>
<dbReference type="InterPro" id="IPR000315">
    <property type="entry name" value="Znf_B-box"/>
</dbReference>
<organism evidence="6 7">
    <name type="scientific">Gekko japonicus</name>
    <name type="common">Schlegel's Japanese gecko</name>
    <dbReference type="NCBI Taxonomy" id="146911"/>
    <lineage>
        <taxon>Eukaryota</taxon>
        <taxon>Metazoa</taxon>
        <taxon>Chordata</taxon>
        <taxon>Craniata</taxon>
        <taxon>Vertebrata</taxon>
        <taxon>Euteleostomi</taxon>
        <taxon>Lepidosauria</taxon>
        <taxon>Squamata</taxon>
        <taxon>Bifurcata</taxon>
        <taxon>Gekkota</taxon>
        <taxon>Gekkonidae</taxon>
        <taxon>Gekkoninae</taxon>
        <taxon>Gekko</taxon>
    </lineage>
</organism>
<evidence type="ECO:0000256" key="1">
    <source>
        <dbReference type="ARBA" id="ARBA00022771"/>
    </source>
</evidence>
<evidence type="ECO:0000259" key="5">
    <source>
        <dbReference type="PROSITE" id="PS50119"/>
    </source>
</evidence>
<dbReference type="Pfam" id="PF00643">
    <property type="entry name" value="zf-B_box"/>
    <property type="match status" value="1"/>
</dbReference>
<keyword evidence="2" id="KW-0862">Zinc</keyword>
<sequence length="118" mass="13912">LLLLDLFCFGDQTVVAARKESVCQKHQEPLKLFCRDHEAPICVVCEQSQEHRYHDIVPVEEASQEYKDQFCTCMEILRKERNRILAYKDSLVKESQDLLDVFEFSEVKPHSKKKVVQR</sequence>
<keyword evidence="6" id="KW-1185">Reference proteome</keyword>
<gene>
    <name evidence="7" type="primary">LOC107117063</name>
</gene>
<keyword evidence="1 3" id="KW-0863">Zinc-finger</keyword>
<dbReference type="PANTHER" id="PTHR24103">
    <property type="entry name" value="E3 UBIQUITIN-PROTEIN LIGASE TRIM"/>
    <property type="match status" value="1"/>
</dbReference>
<accession>A0ABM1KLJ3</accession>
<evidence type="ECO:0000313" key="7">
    <source>
        <dbReference type="RefSeq" id="XP_015274580.1"/>
    </source>
</evidence>
<keyword evidence="1 3" id="KW-0479">Metal-binding</keyword>
<dbReference type="RefSeq" id="XP_015274580.1">
    <property type="nucleotide sequence ID" value="XM_015419094.1"/>
</dbReference>
<evidence type="ECO:0000313" key="6">
    <source>
        <dbReference type="Proteomes" id="UP000694871"/>
    </source>
</evidence>
<evidence type="ECO:0000256" key="4">
    <source>
        <dbReference type="SAM" id="SignalP"/>
    </source>
</evidence>
<feature type="domain" description="B box-type" evidence="5">
    <location>
        <begin position="18"/>
        <end position="59"/>
    </location>
</feature>
<evidence type="ECO:0000256" key="2">
    <source>
        <dbReference type="ARBA" id="ARBA00022833"/>
    </source>
</evidence>
<feature type="non-terminal residue" evidence="7">
    <location>
        <position position="1"/>
    </location>
</feature>
<dbReference type="SMART" id="SM00336">
    <property type="entry name" value="BBOX"/>
    <property type="match status" value="1"/>
</dbReference>
<dbReference type="SUPFAM" id="SSF57845">
    <property type="entry name" value="B-box zinc-binding domain"/>
    <property type="match status" value="1"/>
</dbReference>